<keyword evidence="2" id="KW-0547">Nucleotide-binding</keyword>
<dbReference type="GO" id="GO:0005525">
    <property type="term" value="F:GTP binding"/>
    <property type="evidence" value="ECO:0007669"/>
    <property type="project" value="UniProtKB-KW"/>
</dbReference>
<keyword evidence="4" id="KW-0342">GTP-binding</keyword>
<dbReference type="GO" id="GO:0003924">
    <property type="term" value="F:GTPase activity"/>
    <property type="evidence" value="ECO:0007669"/>
    <property type="project" value="InterPro"/>
</dbReference>
<dbReference type="PANTHER" id="PTHR10465">
    <property type="entry name" value="TRANSMEMBRANE GTPASE FZO1"/>
    <property type="match status" value="1"/>
</dbReference>
<dbReference type="RefSeq" id="WP_100164579.1">
    <property type="nucleotide sequence ID" value="NZ_PGTB01000183.1"/>
</dbReference>
<dbReference type="OrthoDB" id="7927795at2"/>
<organism evidence="7 8">
    <name type="scientific">Pseudooceanicola lipolyticus</name>
    <dbReference type="NCBI Taxonomy" id="2029104"/>
    <lineage>
        <taxon>Bacteria</taxon>
        <taxon>Pseudomonadati</taxon>
        <taxon>Pseudomonadota</taxon>
        <taxon>Alphaproteobacteria</taxon>
        <taxon>Rhodobacterales</taxon>
        <taxon>Paracoccaceae</taxon>
        <taxon>Pseudooceanicola</taxon>
    </lineage>
</organism>
<evidence type="ECO:0000256" key="1">
    <source>
        <dbReference type="ARBA" id="ARBA00004370"/>
    </source>
</evidence>
<dbReference type="Pfam" id="PF00350">
    <property type="entry name" value="Dynamin_N"/>
    <property type="match status" value="1"/>
</dbReference>
<evidence type="ECO:0000256" key="3">
    <source>
        <dbReference type="ARBA" id="ARBA00022801"/>
    </source>
</evidence>
<gene>
    <name evidence="7" type="ORF">CVM52_22295</name>
</gene>
<dbReference type="Gene3D" id="3.40.50.300">
    <property type="entry name" value="P-loop containing nucleotide triphosphate hydrolases"/>
    <property type="match status" value="1"/>
</dbReference>
<keyword evidence="8" id="KW-1185">Reference proteome</keyword>
<evidence type="ECO:0000256" key="4">
    <source>
        <dbReference type="ARBA" id="ARBA00023134"/>
    </source>
</evidence>
<keyword evidence="3" id="KW-0378">Hydrolase</keyword>
<dbReference type="AlphaFoldDB" id="A0A2M8IV78"/>
<protein>
    <recommendedName>
        <fullName evidence="6">Dynamin N-terminal domain-containing protein</fullName>
    </recommendedName>
</protein>
<dbReference type="PANTHER" id="PTHR10465:SF0">
    <property type="entry name" value="SARCALUMENIN"/>
    <property type="match status" value="1"/>
</dbReference>
<comment type="caution">
    <text evidence="7">The sequence shown here is derived from an EMBL/GenBank/DDBJ whole genome shotgun (WGS) entry which is preliminary data.</text>
</comment>
<comment type="subcellular location">
    <subcellularLocation>
        <location evidence="1">Membrane</location>
    </subcellularLocation>
</comment>
<accession>A0A2M8IV78</accession>
<dbReference type="InterPro" id="IPR027417">
    <property type="entry name" value="P-loop_NTPase"/>
</dbReference>
<dbReference type="Proteomes" id="UP000231553">
    <property type="component" value="Unassembled WGS sequence"/>
</dbReference>
<evidence type="ECO:0000313" key="7">
    <source>
        <dbReference type="EMBL" id="PJE34432.1"/>
    </source>
</evidence>
<evidence type="ECO:0000259" key="6">
    <source>
        <dbReference type="Pfam" id="PF00350"/>
    </source>
</evidence>
<keyword evidence="5" id="KW-0472">Membrane</keyword>
<proteinExistence type="predicted"/>
<dbReference type="GO" id="GO:0008053">
    <property type="term" value="P:mitochondrial fusion"/>
    <property type="evidence" value="ECO:0007669"/>
    <property type="project" value="TreeGrafter"/>
</dbReference>
<dbReference type="GO" id="GO:0016020">
    <property type="term" value="C:membrane"/>
    <property type="evidence" value="ECO:0007669"/>
    <property type="project" value="UniProtKB-SubCell"/>
</dbReference>
<evidence type="ECO:0000256" key="2">
    <source>
        <dbReference type="ARBA" id="ARBA00022741"/>
    </source>
</evidence>
<dbReference type="InterPro" id="IPR045063">
    <property type="entry name" value="Dynamin_N"/>
</dbReference>
<dbReference type="InterPro" id="IPR027094">
    <property type="entry name" value="Mitofusin_fam"/>
</dbReference>
<evidence type="ECO:0000313" key="8">
    <source>
        <dbReference type="Proteomes" id="UP000231553"/>
    </source>
</evidence>
<reference evidence="7 8" key="1">
    <citation type="journal article" date="2018" name="Int. J. Syst. Evol. Microbiol.">
        <title>Pseudooceanicola lipolyticus sp. nov., a marine alphaproteobacterium, reclassification of Oceanicola flagellatus as Pseudooceanicola flagellatus comb. nov. and emended description of the genus Pseudooceanicola.</title>
        <authorList>
            <person name="Huang M.-M."/>
            <person name="Guo L.-L."/>
            <person name="Wu Y.-H."/>
            <person name="Lai Q.-L."/>
            <person name="Shao Z.-Z."/>
            <person name="Wang C.-S."/>
            <person name="Wu M."/>
            <person name="Xu X.-W."/>
        </authorList>
    </citation>
    <scope>NUCLEOTIDE SEQUENCE [LARGE SCALE GENOMIC DNA]</scope>
    <source>
        <strain evidence="7 8">157</strain>
    </source>
</reference>
<evidence type="ECO:0000256" key="5">
    <source>
        <dbReference type="ARBA" id="ARBA00023136"/>
    </source>
</evidence>
<feature type="domain" description="Dynamin N-terminal" evidence="6">
    <location>
        <begin position="72"/>
        <end position="296"/>
    </location>
</feature>
<sequence length="688" mass="75821">MTTAPSFDSATQLRATATPANLSAGLELLAEFAERAARLDGALAGLAEVAGDGTARSVERLRRSLAEFEPSVTLLGQVKSGKTSLVNAMAGWSDLLPSDVNPWTSVVTSLHLTPGPRRAEIGARFRFMSEGEWDRLLTKGGRIGELAGRAGAESELEKIREQIEMMREKSRQRLGKKFELLLGQEHEYSFFDKNLVERYICLGDDFEGEDAAAEAGDQGRFADITRSADLWLNCKTVPFRMCLRDTPGVNDTFMMREQVTIQAIRDSRLCVVVLSAHQALSSVDMGLIRLISNLRSRDVLIFVNRIDELQDPARQIPEIEASIRQTLQDQNGPTEAAIIFGSAYWANKVLSGGLENMSDISSKALLNYAEVALDGSAAAAASPSDMVWDLSGLPELFRHIADRVVSDGGEAQLAKLAGSALTIASSQSVAETITLEGTGNGEQLSAEEISRLFGEIEHAFRARLETEFGELMTAYHQRADRAHVNFIERATHSLIAHLESHGEKEVWEYSPTGLRMLLRSAYNVFGTRAQTLTNQLFEDLVGDLAELYCKAFGAAVGGIQMGVPMAPEIPSPVALGQTIALDFRDGWWKSWWRRTRGYKAFAQTFKSLISAETEDFMTQLKVVQAGEVRAAATQALSDYLAEQRDILNEIATRTDRPADMQRLFFDQEAVTRRETLQTALDTFTRYAA</sequence>
<name>A0A2M8IV78_9RHOB</name>
<dbReference type="SUPFAM" id="SSF52540">
    <property type="entry name" value="P-loop containing nucleoside triphosphate hydrolases"/>
    <property type="match status" value="1"/>
</dbReference>
<dbReference type="EMBL" id="PGTB01000183">
    <property type="protein sequence ID" value="PJE34432.1"/>
    <property type="molecule type" value="Genomic_DNA"/>
</dbReference>